<protein>
    <submittedName>
        <fullName evidence="2">YqjK-like protein</fullName>
    </submittedName>
</protein>
<sequence>MRRDELAARKAELEARIAAHRRRMMQDAREWREAVRPVDNAWHTLVRWKVPLALAGGALLWRLGRRGTAQAALKWWGRGLGVVEGVRLAHKLLSGKSGGWRDRGTA</sequence>
<dbReference type="OrthoDB" id="5298472at2"/>
<reference evidence="3" key="1">
    <citation type="submission" date="2015-08" db="EMBL/GenBank/DDBJ databases">
        <authorList>
            <person name="Babu N.S."/>
            <person name="Beckwith C.J."/>
            <person name="Beseler K.G."/>
            <person name="Brison A."/>
            <person name="Carone J.V."/>
            <person name="Caskin T.P."/>
            <person name="Diamond M."/>
            <person name="Durham M.E."/>
            <person name="Foxe J.M."/>
            <person name="Go M."/>
            <person name="Henderson B.A."/>
            <person name="Jones I.B."/>
            <person name="McGettigan J.A."/>
            <person name="Micheletti S.J."/>
            <person name="Nasrallah M.E."/>
            <person name="Ortiz D."/>
            <person name="Piller C.R."/>
            <person name="Privatt S.R."/>
            <person name="Schneider S.L."/>
            <person name="Sharp S."/>
            <person name="Smith T.C."/>
            <person name="Stanton J.D."/>
            <person name="Ullery H.E."/>
            <person name="Wilson R.J."/>
            <person name="Serrano M.G."/>
            <person name="Buck G."/>
            <person name="Lee V."/>
            <person name="Wang Y."/>
            <person name="Carvalho R."/>
            <person name="Voegtly L."/>
            <person name="Shi R."/>
            <person name="Duckworth R."/>
            <person name="Johnson A."/>
            <person name="Loviza R."/>
            <person name="Walstead R."/>
            <person name="Shah Z."/>
            <person name="Kiflezghi M."/>
            <person name="Wade K."/>
            <person name="Ball S.L."/>
            <person name="Bradley K.W."/>
            <person name="Asai D.J."/>
            <person name="Bowman C.A."/>
            <person name="Russell D.A."/>
            <person name="Pope W.H."/>
            <person name="Jacobs-Sera D."/>
            <person name="Hendrix R.W."/>
            <person name="Hatfull G.F."/>
        </authorList>
    </citation>
    <scope>NUCLEOTIDE SEQUENCE [LARGE SCALE GENOMIC DNA]</scope>
    <source>
        <strain evidence="3">JCM 19170</strain>
    </source>
</reference>
<accession>A0A0K6ITN6</accession>
<evidence type="ECO:0000256" key="1">
    <source>
        <dbReference type="SAM" id="Coils"/>
    </source>
</evidence>
<evidence type="ECO:0000313" key="2">
    <source>
        <dbReference type="EMBL" id="CUB06439.1"/>
    </source>
</evidence>
<organism evidence="2 3">
    <name type="scientific">Tepidiphilus thermophilus</name>
    <dbReference type="NCBI Taxonomy" id="876478"/>
    <lineage>
        <taxon>Bacteria</taxon>
        <taxon>Pseudomonadati</taxon>
        <taxon>Pseudomonadota</taxon>
        <taxon>Hydrogenophilia</taxon>
        <taxon>Hydrogenophilales</taxon>
        <taxon>Hydrogenophilaceae</taxon>
        <taxon>Tepidiphilus</taxon>
    </lineage>
</organism>
<dbReference type="Proteomes" id="UP000182108">
    <property type="component" value="Unassembled WGS sequence"/>
</dbReference>
<dbReference type="RefSeq" id="WP_055423114.1">
    <property type="nucleotide sequence ID" value="NZ_CYHH01000003.1"/>
</dbReference>
<feature type="coiled-coil region" evidence="1">
    <location>
        <begin position="3"/>
        <end position="30"/>
    </location>
</feature>
<proteinExistence type="predicted"/>
<name>A0A0K6ITN6_9PROT</name>
<gene>
    <name evidence="2" type="ORF">Ga0061068_103150</name>
</gene>
<keyword evidence="1" id="KW-0175">Coiled coil</keyword>
<keyword evidence="3" id="KW-1185">Reference proteome</keyword>
<evidence type="ECO:0000313" key="3">
    <source>
        <dbReference type="Proteomes" id="UP000182108"/>
    </source>
</evidence>
<dbReference type="EMBL" id="CYHH01000003">
    <property type="protein sequence ID" value="CUB06439.1"/>
    <property type="molecule type" value="Genomic_DNA"/>
</dbReference>
<dbReference type="AlphaFoldDB" id="A0A0K6ITN6"/>